<evidence type="ECO:0000313" key="2">
    <source>
        <dbReference type="EMBL" id="ESO10606.1"/>
    </source>
</evidence>
<dbReference type="GeneID" id="20201812"/>
<keyword evidence="1" id="KW-1133">Transmembrane helix</keyword>
<keyword evidence="1" id="KW-0472">Membrane</keyword>
<dbReference type="EMBL" id="AMQM01002674">
    <property type="status" value="NOT_ANNOTATED_CDS"/>
    <property type="molecule type" value="Genomic_DNA"/>
</dbReference>
<dbReference type="HOGENOM" id="CLU_1940361_0_0_1"/>
<evidence type="ECO:0000256" key="1">
    <source>
        <dbReference type="SAM" id="Phobius"/>
    </source>
</evidence>
<dbReference type="KEGG" id="hro:HELRODRAFT_167112"/>
<dbReference type="CTD" id="20201812"/>
<gene>
    <name evidence="3" type="primary">20201812</name>
    <name evidence="2" type="ORF">HELRODRAFT_167112</name>
</gene>
<accession>T1EZ12</accession>
<reference evidence="4" key="1">
    <citation type="submission" date="2012-12" db="EMBL/GenBank/DDBJ databases">
        <authorList>
            <person name="Hellsten U."/>
            <person name="Grimwood J."/>
            <person name="Chapman J.A."/>
            <person name="Shapiro H."/>
            <person name="Aerts A."/>
            <person name="Otillar R.P."/>
            <person name="Terry A.Y."/>
            <person name="Boore J.L."/>
            <person name="Simakov O."/>
            <person name="Marletaz F."/>
            <person name="Cho S.-J."/>
            <person name="Edsinger-Gonzales E."/>
            <person name="Havlak P."/>
            <person name="Kuo D.-H."/>
            <person name="Larsson T."/>
            <person name="Lv J."/>
            <person name="Arendt D."/>
            <person name="Savage R."/>
            <person name="Osoegawa K."/>
            <person name="de Jong P."/>
            <person name="Lindberg D.R."/>
            <person name="Seaver E.C."/>
            <person name="Weisblat D.A."/>
            <person name="Putnam N.H."/>
            <person name="Grigoriev I.V."/>
            <person name="Rokhsar D.S."/>
        </authorList>
    </citation>
    <scope>NUCLEOTIDE SEQUENCE</scope>
</reference>
<evidence type="ECO:0000313" key="4">
    <source>
        <dbReference type="Proteomes" id="UP000015101"/>
    </source>
</evidence>
<name>T1EZ12_HELRO</name>
<reference evidence="2 4" key="2">
    <citation type="journal article" date="2013" name="Nature">
        <title>Insights into bilaterian evolution from three spiralian genomes.</title>
        <authorList>
            <person name="Simakov O."/>
            <person name="Marletaz F."/>
            <person name="Cho S.J."/>
            <person name="Edsinger-Gonzales E."/>
            <person name="Havlak P."/>
            <person name="Hellsten U."/>
            <person name="Kuo D.H."/>
            <person name="Larsson T."/>
            <person name="Lv J."/>
            <person name="Arendt D."/>
            <person name="Savage R."/>
            <person name="Osoegawa K."/>
            <person name="de Jong P."/>
            <person name="Grimwood J."/>
            <person name="Chapman J.A."/>
            <person name="Shapiro H."/>
            <person name="Aerts A."/>
            <person name="Otillar R.P."/>
            <person name="Terry A.Y."/>
            <person name="Boore J.L."/>
            <person name="Grigoriev I.V."/>
            <person name="Lindberg D.R."/>
            <person name="Seaver E.C."/>
            <person name="Weisblat D.A."/>
            <person name="Putnam N.H."/>
            <person name="Rokhsar D.S."/>
        </authorList>
    </citation>
    <scope>NUCLEOTIDE SEQUENCE</scope>
</reference>
<dbReference type="InParanoid" id="T1EZ12"/>
<dbReference type="RefSeq" id="XP_009010875.1">
    <property type="nucleotide sequence ID" value="XM_009012627.1"/>
</dbReference>
<keyword evidence="1" id="KW-0812">Transmembrane</keyword>
<keyword evidence="4" id="KW-1185">Reference proteome</keyword>
<sequence length="130" mass="14516">MLVGQGKKSYPIFFCFLAYQLELYLFVKQEIFQRDFVEIGTLSSITIAFMVYVQITFGEWSNSKVAKIVAAILVLVAGGFAVVTVILTLMDDNKKHKTSDSSVFYYVVNLTVVAVFSLTSGILQFIFISA</sequence>
<feature type="transmembrane region" description="Helical" evidence="1">
    <location>
        <begin position="39"/>
        <end position="57"/>
    </location>
</feature>
<dbReference type="AlphaFoldDB" id="T1EZ12"/>
<organism evidence="3 4">
    <name type="scientific">Helobdella robusta</name>
    <name type="common">Californian leech</name>
    <dbReference type="NCBI Taxonomy" id="6412"/>
    <lineage>
        <taxon>Eukaryota</taxon>
        <taxon>Metazoa</taxon>
        <taxon>Spiralia</taxon>
        <taxon>Lophotrochozoa</taxon>
        <taxon>Annelida</taxon>
        <taxon>Clitellata</taxon>
        <taxon>Hirudinea</taxon>
        <taxon>Rhynchobdellida</taxon>
        <taxon>Glossiphoniidae</taxon>
        <taxon>Helobdella</taxon>
    </lineage>
</organism>
<evidence type="ECO:0000313" key="3">
    <source>
        <dbReference type="EnsemblMetazoa" id="HelroP167112"/>
    </source>
</evidence>
<protein>
    <submittedName>
        <fullName evidence="2 3">Uncharacterized protein</fullName>
    </submittedName>
</protein>
<dbReference type="EMBL" id="KB095858">
    <property type="protein sequence ID" value="ESO10606.1"/>
    <property type="molecule type" value="Genomic_DNA"/>
</dbReference>
<feature type="transmembrane region" description="Helical" evidence="1">
    <location>
        <begin position="9"/>
        <end position="27"/>
    </location>
</feature>
<dbReference type="EnsemblMetazoa" id="HelroT167112">
    <property type="protein sequence ID" value="HelroP167112"/>
    <property type="gene ID" value="HelroG167112"/>
</dbReference>
<dbReference type="Proteomes" id="UP000015101">
    <property type="component" value="Unassembled WGS sequence"/>
</dbReference>
<feature type="transmembrane region" description="Helical" evidence="1">
    <location>
        <begin position="69"/>
        <end position="90"/>
    </location>
</feature>
<feature type="transmembrane region" description="Helical" evidence="1">
    <location>
        <begin position="102"/>
        <end position="128"/>
    </location>
</feature>
<proteinExistence type="predicted"/>
<reference evidence="3" key="3">
    <citation type="submission" date="2015-06" db="UniProtKB">
        <authorList>
            <consortium name="EnsemblMetazoa"/>
        </authorList>
    </citation>
    <scope>IDENTIFICATION</scope>
</reference>